<feature type="domain" description="EamA" evidence="7">
    <location>
        <begin position="7"/>
        <end position="141"/>
    </location>
</feature>
<dbReference type="Pfam" id="PF00892">
    <property type="entry name" value="EamA"/>
    <property type="match status" value="2"/>
</dbReference>
<comment type="subcellular location">
    <subcellularLocation>
        <location evidence="1">Cell membrane</location>
        <topology evidence="1">Multi-pass membrane protein</topology>
    </subcellularLocation>
</comment>
<evidence type="ECO:0000256" key="4">
    <source>
        <dbReference type="ARBA" id="ARBA00022989"/>
    </source>
</evidence>
<feature type="transmembrane region" description="Helical" evidence="6">
    <location>
        <begin position="255"/>
        <end position="272"/>
    </location>
</feature>
<proteinExistence type="predicted"/>
<dbReference type="Proteomes" id="UP001141933">
    <property type="component" value="Unassembled WGS sequence"/>
</dbReference>
<dbReference type="SUPFAM" id="SSF103481">
    <property type="entry name" value="Multidrug resistance efflux transporter EmrE"/>
    <property type="match status" value="2"/>
</dbReference>
<keyword evidence="3 6" id="KW-0812">Transmembrane</keyword>
<feature type="transmembrane region" description="Helical" evidence="6">
    <location>
        <begin position="12"/>
        <end position="32"/>
    </location>
</feature>
<feature type="transmembrane region" description="Helical" evidence="6">
    <location>
        <begin position="278"/>
        <end position="296"/>
    </location>
</feature>
<feature type="transmembrane region" description="Helical" evidence="6">
    <location>
        <begin position="157"/>
        <end position="178"/>
    </location>
</feature>
<evidence type="ECO:0000313" key="9">
    <source>
        <dbReference type="Proteomes" id="UP001141933"/>
    </source>
</evidence>
<accession>A0ABT4PDL3</accession>
<dbReference type="InterPro" id="IPR000620">
    <property type="entry name" value="EamA_dom"/>
</dbReference>
<keyword evidence="4 6" id="KW-1133">Transmembrane helix</keyword>
<feature type="transmembrane region" description="Helical" evidence="6">
    <location>
        <begin position="190"/>
        <end position="207"/>
    </location>
</feature>
<organism evidence="8 9">
    <name type="scientific">Phocaeicola acetigenes</name>
    <dbReference type="NCBI Taxonomy" id="3016083"/>
    <lineage>
        <taxon>Bacteria</taxon>
        <taxon>Pseudomonadati</taxon>
        <taxon>Bacteroidota</taxon>
        <taxon>Bacteroidia</taxon>
        <taxon>Bacteroidales</taxon>
        <taxon>Bacteroidaceae</taxon>
        <taxon>Phocaeicola</taxon>
    </lineage>
</organism>
<dbReference type="EMBL" id="JAPZVM010000001">
    <property type="protein sequence ID" value="MCZ8371126.1"/>
    <property type="molecule type" value="Genomic_DNA"/>
</dbReference>
<evidence type="ECO:0000256" key="6">
    <source>
        <dbReference type="SAM" id="Phobius"/>
    </source>
</evidence>
<keyword evidence="9" id="KW-1185">Reference proteome</keyword>
<evidence type="ECO:0000256" key="5">
    <source>
        <dbReference type="ARBA" id="ARBA00023136"/>
    </source>
</evidence>
<dbReference type="PANTHER" id="PTHR32322:SF18">
    <property type="entry name" value="S-ADENOSYLMETHIONINE_S-ADENOSYLHOMOCYSTEINE TRANSPORTER"/>
    <property type="match status" value="1"/>
</dbReference>
<keyword evidence="5 6" id="KW-0472">Membrane</keyword>
<feature type="domain" description="EamA" evidence="7">
    <location>
        <begin position="159"/>
        <end position="295"/>
    </location>
</feature>
<evidence type="ECO:0000256" key="2">
    <source>
        <dbReference type="ARBA" id="ARBA00022475"/>
    </source>
</evidence>
<dbReference type="RefSeq" id="WP_178265548.1">
    <property type="nucleotide sequence ID" value="NZ_JAPZVM010000001.1"/>
</dbReference>
<evidence type="ECO:0000256" key="3">
    <source>
        <dbReference type="ARBA" id="ARBA00022692"/>
    </source>
</evidence>
<feature type="transmembrane region" description="Helical" evidence="6">
    <location>
        <begin position="99"/>
        <end position="118"/>
    </location>
</feature>
<comment type="caution">
    <text evidence="8">The sequence shown here is derived from an EMBL/GenBank/DDBJ whole genome shotgun (WGS) entry which is preliminary data.</text>
</comment>
<evidence type="ECO:0000256" key="1">
    <source>
        <dbReference type="ARBA" id="ARBA00004651"/>
    </source>
</evidence>
<dbReference type="InterPro" id="IPR037185">
    <property type="entry name" value="EmrE-like"/>
</dbReference>
<feature type="transmembrane region" description="Helical" evidence="6">
    <location>
        <begin position="70"/>
        <end position="93"/>
    </location>
</feature>
<dbReference type="InterPro" id="IPR050638">
    <property type="entry name" value="AA-Vitamin_Transporters"/>
</dbReference>
<feature type="transmembrane region" description="Helical" evidence="6">
    <location>
        <begin position="127"/>
        <end position="145"/>
    </location>
</feature>
<reference evidence="8" key="1">
    <citation type="submission" date="2022-12" db="EMBL/GenBank/DDBJ databases">
        <title>Phocaeicola acetigenes sp. nov., isolated feces from a healthy human.</title>
        <authorList>
            <person name="Do H."/>
            <person name="Ha Y.B."/>
            <person name="Kim J.-S."/>
            <person name="Suh M.K."/>
            <person name="Kim H.S."/>
            <person name="Lee J.-S."/>
        </authorList>
    </citation>
    <scope>NUCLEOTIDE SEQUENCE</scope>
    <source>
        <strain evidence="8">KGMB11183</strain>
    </source>
</reference>
<keyword evidence="2" id="KW-1003">Cell membrane</keyword>
<name>A0ABT4PDL3_9BACT</name>
<gene>
    <name evidence="8" type="ORF">O6P32_00155</name>
</gene>
<sequence>MEWQKWKGHGAMFCANAMWGLMSPLAKLVMLGGAVTPLVVTDLRIFGAMILFWIASFFRKPEHVGHKDLAKLFVASLLAIVFNQGCFIFGVGLTSPADASIITTSMPLIAMVLAAIYLKEPITGKKVLGIALGATGALLLIMGSQHTDTAQKTGEHYIWGDLLVLLAQCSYALYIVLFKDFVGKYSLFTIMKWMFTYAFICALPFSYHDLLNASWDMLTCTEIASLTFIVVGSTFFSYIFVVVGQKNLRPTVAGMYNYVQPIIASIVAVCWGMDSFNWVKVLSVGLIFGGVYMVTISRSRSDLSQKAKS</sequence>
<evidence type="ECO:0000259" key="7">
    <source>
        <dbReference type="Pfam" id="PF00892"/>
    </source>
</evidence>
<dbReference type="PANTHER" id="PTHR32322">
    <property type="entry name" value="INNER MEMBRANE TRANSPORTER"/>
    <property type="match status" value="1"/>
</dbReference>
<feature type="transmembrane region" description="Helical" evidence="6">
    <location>
        <begin position="38"/>
        <end position="58"/>
    </location>
</feature>
<protein>
    <submittedName>
        <fullName evidence="8">DMT family transporter</fullName>
    </submittedName>
</protein>
<evidence type="ECO:0000313" key="8">
    <source>
        <dbReference type="EMBL" id="MCZ8371126.1"/>
    </source>
</evidence>
<feature type="transmembrane region" description="Helical" evidence="6">
    <location>
        <begin position="223"/>
        <end position="243"/>
    </location>
</feature>